<accession>A0A829X8K4</accession>
<dbReference type="Gene3D" id="1.10.10.10">
    <property type="entry name" value="Winged helix-like DNA-binding domain superfamily/Winged helix DNA-binding domain"/>
    <property type="match status" value="1"/>
</dbReference>
<evidence type="ECO:0000256" key="2">
    <source>
        <dbReference type="ARBA" id="ARBA00023125"/>
    </source>
</evidence>
<keyword evidence="3" id="KW-0804">Transcription</keyword>
<dbReference type="InterPro" id="IPR008920">
    <property type="entry name" value="TF_FadR/GntR_C"/>
</dbReference>
<dbReference type="GO" id="GO:0003677">
    <property type="term" value="F:DNA binding"/>
    <property type="evidence" value="ECO:0007669"/>
    <property type="project" value="UniProtKB-KW"/>
</dbReference>
<evidence type="ECO:0000259" key="4">
    <source>
        <dbReference type="PROSITE" id="PS50949"/>
    </source>
</evidence>
<keyword evidence="2" id="KW-0238">DNA-binding</keyword>
<name>A0A829X8K4_GLUOY</name>
<comment type="caution">
    <text evidence="5">The sequence shown here is derived from an EMBL/GenBank/DDBJ whole genome shotgun (WGS) entry which is preliminary data.</text>
</comment>
<dbReference type="PANTHER" id="PTHR43537">
    <property type="entry name" value="TRANSCRIPTIONAL REGULATOR, GNTR FAMILY"/>
    <property type="match status" value="1"/>
</dbReference>
<feature type="domain" description="HTH gntR-type" evidence="4">
    <location>
        <begin position="26"/>
        <end position="92"/>
    </location>
</feature>
<dbReference type="PRINTS" id="PR00035">
    <property type="entry name" value="HTHGNTR"/>
</dbReference>
<dbReference type="GO" id="GO:0003700">
    <property type="term" value="F:DNA-binding transcription factor activity"/>
    <property type="evidence" value="ECO:0007669"/>
    <property type="project" value="InterPro"/>
</dbReference>
<reference evidence="5 6" key="1">
    <citation type="submission" date="2013-04" db="EMBL/GenBank/DDBJ databases">
        <title>Gluconobacter oxydans NBRC 3293 whole genome sequence.</title>
        <authorList>
            <person name="Matsutani M."/>
            <person name="Yakushi T."/>
            <person name="Matsushita K."/>
        </authorList>
    </citation>
    <scope>NUCLEOTIDE SEQUENCE [LARGE SCALE GENOMIC DNA]</scope>
    <source>
        <strain evidence="5 6">NBRC 3293</strain>
    </source>
</reference>
<dbReference type="EMBL" id="BARJ01000007">
    <property type="protein sequence ID" value="GEM16816.1"/>
    <property type="molecule type" value="Genomic_DNA"/>
</dbReference>
<dbReference type="SUPFAM" id="SSF48008">
    <property type="entry name" value="GntR ligand-binding domain-like"/>
    <property type="match status" value="1"/>
</dbReference>
<dbReference type="SMART" id="SM00345">
    <property type="entry name" value="HTH_GNTR"/>
    <property type="match status" value="1"/>
</dbReference>
<sequence>MEYHLNAGKIVMSSTILDLSAEESSVSLTELAYQKLRAYLLQGRFPAGTLIAERRLAEQMGLSRTPVRDALSRLEGERFLSRNGRMLFVATVSVKEIIDILSIRRLLESDAARLAARNMPLAKVAELRQEIEAMIGSGHVSDEEHWSADDHLHIGLADSSGNHELSRIIDLLRKRTRMFGMTRIPSRFDAGIREHLAILDAVAARDGDRAAELMRAHLDGARDAIIEALQGGVV</sequence>
<evidence type="ECO:0000256" key="1">
    <source>
        <dbReference type="ARBA" id="ARBA00023015"/>
    </source>
</evidence>
<dbReference type="PROSITE" id="PS50949">
    <property type="entry name" value="HTH_GNTR"/>
    <property type="match status" value="1"/>
</dbReference>
<evidence type="ECO:0000313" key="6">
    <source>
        <dbReference type="Proteomes" id="UP000484858"/>
    </source>
</evidence>
<protein>
    <submittedName>
        <fullName evidence="5">GntR family transcriptional regulator</fullName>
    </submittedName>
</protein>
<keyword evidence="1" id="KW-0805">Transcription regulation</keyword>
<dbReference type="PANTHER" id="PTHR43537:SF5">
    <property type="entry name" value="UXU OPERON TRANSCRIPTIONAL REGULATOR"/>
    <property type="match status" value="1"/>
</dbReference>
<evidence type="ECO:0000313" key="5">
    <source>
        <dbReference type="EMBL" id="GEM16816.1"/>
    </source>
</evidence>
<dbReference type="AlphaFoldDB" id="A0A829X8K4"/>
<dbReference type="InterPro" id="IPR036388">
    <property type="entry name" value="WH-like_DNA-bd_sf"/>
</dbReference>
<dbReference type="SMART" id="SM00895">
    <property type="entry name" value="FCD"/>
    <property type="match status" value="1"/>
</dbReference>
<evidence type="ECO:0000256" key="3">
    <source>
        <dbReference type="ARBA" id="ARBA00023163"/>
    </source>
</evidence>
<proteinExistence type="predicted"/>
<organism evidence="5 6">
    <name type="scientific">Gluconobacter oxydans NBRC 3293</name>
    <dbReference type="NCBI Taxonomy" id="1315969"/>
    <lineage>
        <taxon>Bacteria</taxon>
        <taxon>Pseudomonadati</taxon>
        <taxon>Pseudomonadota</taxon>
        <taxon>Alphaproteobacteria</taxon>
        <taxon>Acetobacterales</taxon>
        <taxon>Acetobacteraceae</taxon>
        <taxon>Gluconobacter</taxon>
    </lineage>
</organism>
<dbReference type="InterPro" id="IPR036390">
    <property type="entry name" value="WH_DNA-bd_sf"/>
</dbReference>
<dbReference type="InterPro" id="IPR000524">
    <property type="entry name" value="Tscrpt_reg_HTH_GntR"/>
</dbReference>
<dbReference type="Pfam" id="PF00392">
    <property type="entry name" value="GntR"/>
    <property type="match status" value="1"/>
</dbReference>
<gene>
    <name evidence="5" type="ORF">NBRC3293_1313</name>
</gene>
<dbReference type="Pfam" id="PF07729">
    <property type="entry name" value="FCD"/>
    <property type="match status" value="1"/>
</dbReference>
<dbReference type="SUPFAM" id="SSF46785">
    <property type="entry name" value="Winged helix' DNA-binding domain"/>
    <property type="match status" value="1"/>
</dbReference>
<dbReference type="Proteomes" id="UP000484858">
    <property type="component" value="Unassembled WGS sequence"/>
</dbReference>
<dbReference type="InterPro" id="IPR011711">
    <property type="entry name" value="GntR_C"/>
</dbReference>
<dbReference type="Gene3D" id="1.20.120.530">
    <property type="entry name" value="GntR ligand-binding domain-like"/>
    <property type="match status" value="1"/>
</dbReference>